<evidence type="ECO:0000256" key="8">
    <source>
        <dbReference type="ARBA" id="ARBA00049111"/>
    </source>
</evidence>
<organism evidence="10 11">
    <name type="scientific">Rivibacter subsaxonicus</name>
    <dbReference type="NCBI Taxonomy" id="457575"/>
    <lineage>
        <taxon>Bacteria</taxon>
        <taxon>Pseudomonadati</taxon>
        <taxon>Pseudomonadota</taxon>
        <taxon>Betaproteobacteria</taxon>
        <taxon>Burkholderiales</taxon>
        <taxon>Rivibacter</taxon>
    </lineage>
</organism>
<keyword evidence="5 10" id="KW-0032">Aminotransferase</keyword>
<evidence type="ECO:0000256" key="3">
    <source>
        <dbReference type="ARBA" id="ARBA00013155"/>
    </source>
</evidence>
<evidence type="ECO:0000313" key="10">
    <source>
        <dbReference type="EMBL" id="RZU02658.1"/>
    </source>
</evidence>
<comment type="similarity">
    <text evidence="9">Belongs to the class-III pyridoxal-phosphate-dependent aminotransferase family.</text>
</comment>
<comment type="cofactor">
    <cofactor evidence="1">
        <name>pyridoxal 5'-phosphate</name>
        <dbReference type="ChEBI" id="CHEBI:597326"/>
    </cofactor>
</comment>
<reference evidence="10 11" key="1">
    <citation type="submission" date="2019-02" db="EMBL/GenBank/DDBJ databases">
        <title>Genomic Encyclopedia of Type Strains, Phase IV (KMG-IV): sequencing the most valuable type-strain genomes for metagenomic binning, comparative biology and taxonomic classification.</title>
        <authorList>
            <person name="Goeker M."/>
        </authorList>
    </citation>
    <scope>NUCLEOTIDE SEQUENCE [LARGE SCALE GENOMIC DNA]</scope>
    <source>
        <strain evidence="10 11">DSM 19570</strain>
    </source>
</reference>
<dbReference type="GO" id="GO:0030170">
    <property type="term" value="F:pyridoxal phosphate binding"/>
    <property type="evidence" value="ECO:0007669"/>
    <property type="project" value="InterPro"/>
</dbReference>
<dbReference type="Proteomes" id="UP000293671">
    <property type="component" value="Unassembled WGS sequence"/>
</dbReference>
<accession>A0A4Q7W178</accession>
<proteinExistence type="inferred from homology"/>
<comment type="catalytic activity">
    <reaction evidence="8">
        <text>L-2,4-diaminobutanoate + 2-oxoglutarate = L-aspartate 4-semialdehyde + L-glutamate</text>
        <dbReference type="Rhea" id="RHEA:11160"/>
        <dbReference type="ChEBI" id="CHEBI:16810"/>
        <dbReference type="ChEBI" id="CHEBI:29985"/>
        <dbReference type="ChEBI" id="CHEBI:58761"/>
        <dbReference type="ChEBI" id="CHEBI:537519"/>
        <dbReference type="EC" id="2.6.1.76"/>
    </reaction>
</comment>
<comment type="pathway">
    <text evidence="2">Amine and polyamine biosynthesis; ectoine biosynthesis; L-ectoine from L-aspartate 4-semialdehyde: step 1/3.</text>
</comment>
<dbReference type="Gene3D" id="3.90.1150.10">
    <property type="entry name" value="Aspartate Aminotransferase, domain 1"/>
    <property type="match status" value="1"/>
</dbReference>
<dbReference type="PANTHER" id="PTHR11986:SF79">
    <property type="entry name" value="ACETYLORNITHINE AMINOTRANSFERASE, MITOCHONDRIAL"/>
    <property type="match status" value="1"/>
</dbReference>
<evidence type="ECO:0000256" key="7">
    <source>
        <dbReference type="ARBA" id="ARBA00022898"/>
    </source>
</evidence>
<keyword evidence="7 9" id="KW-0663">Pyridoxal phosphate</keyword>
<dbReference type="SUPFAM" id="SSF53383">
    <property type="entry name" value="PLP-dependent transferases"/>
    <property type="match status" value="1"/>
</dbReference>
<dbReference type="EC" id="2.6.1.76" evidence="3"/>
<dbReference type="InterPro" id="IPR015424">
    <property type="entry name" value="PyrdxlP-dep_Trfase"/>
</dbReference>
<dbReference type="InterPro" id="IPR049704">
    <property type="entry name" value="Aminotrans_3_PPA_site"/>
</dbReference>
<dbReference type="PANTHER" id="PTHR11986">
    <property type="entry name" value="AMINOTRANSFERASE CLASS III"/>
    <property type="match status" value="1"/>
</dbReference>
<evidence type="ECO:0000256" key="5">
    <source>
        <dbReference type="ARBA" id="ARBA00022576"/>
    </source>
</evidence>
<evidence type="ECO:0000256" key="2">
    <source>
        <dbReference type="ARBA" id="ARBA00004946"/>
    </source>
</evidence>
<gene>
    <name evidence="10" type="ORF">EV670_0686</name>
</gene>
<dbReference type="CDD" id="cd00610">
    <property type="entry name" value="OAT_like"/>
    <property type="match status" value="1"/>
</dbReference>
<dbReference type="FunFam" id="3.40.640.10:FF:000004">
    <property type="entry name" value="Acetylornithine aminotransferase"/>
    <property type="match status" value="1"/>
</dbReference>
<evidence type="ECO:0000256" key="1">
    <source>
        <dbReference type="ARBA" id="ARBA00001933"/>
    </source>
</evidence>
<dbReference type="InterPro" id="IPR015421">
    <property type="entry name" value="PyrdxlP-dep_Trfase_major"/>
</dbReference>
<evidence type="ECO:0000256" key="4">
    <source>
        <dbReference type="ARBA" id="ARBA00014798"/>
    </source>
</evidence>
<dbReference type="PROSITE" id="PS00600">
    <property type="entry name" value="AA_TRANSFER_CLASS_3"/>
    <property type="match status" value="1"/>
</dbReference>
<dbReference type="InterPro" id="IPR005814">
    <property type="entry name" value="Aminotrans_3"/>
</dbReference>
<dbReference type="PIRSF" id="PIRSF000521">
    <property type="entry name" value="Transaminase_4ab_Lys_Orn"/>
    <property type="match status" value="1"/>
</dbReference>
<dbReference type="InterPro" id="IPR015422">
    <property type="entry name" value="PyrdxlP-dep_Trfase_small"/>
</dbReference>
<comment type="caution">
    <text evidence="10">The sequence shown here is derived from an EMBL/GenBank/DDBJ whole genome shotgun (WGS) entry which is preliminary data.</text>
</comment>
<evidence type="ECO:0000256" key="9">
    <source>
        <dbReference type="RuleBase" id="RU003560"/>
    </source>
</evidence>
<dbReference type="Gene3D" id="3.40.640.10">
    <property type="entry name" value="Type I PLP-dependent aspartate aminotransferase-like (Major domain)"/>
    <property type="match status" value="1"/>
</dbReference>
<dbReference type="GO" id="GO:0042802">
    <property type="term" value="F:identical protein binding"/>
    <property type="evidence" value="ECO:0007669"/>
    <property type="project" value="TreeGrafter"/>
</dbReference>
<sequence>MTARPELLSVEAAKALPVDEVRKLFERHLNPGQLHFLKLLGFDQVLVRRAEGMYYTDQNERQILDFFGGFGSVACGHNHPRILAARKRFQDEQRHEICIAFMSQYATALAHNLAAIAPGELETVFLTNCGSVANEAALKLAERCAGPKRSTVAYATNSFHGKTRAALSVTDSEFYQSGFTLLPNRRRVRFGDLDSLEEAFKSDPSIGTFIVETVQGGAGIVLAPESYWQGVRALCDKHGVIWLADEVQCGVGRTGRFFAFEHYGVVPDIVTLAKSLGGGKTAIGAYIARRDIHMKAYGPHKTALIHGPATFSGMGEGCITAIETLNVLYDEGLIDNSAAMGARLLAGLQRLQQQHPRLIKEVRGLGLMVGIEFHDLSETLPFGMKQMVSLLDDKLKGSLCGFVGTLLLRDYDTLVAFTEYNRNVIRLEPPLVAKAEHVDAFLAVFGELLELGVTKIVSRYARGAIAA</sequence>
<dbReference type="OrthoDB" id="3398487at2"/>
<dbReference type="Pfam" id="PF00202">
    <property type="entry name" value="Aminotran_3"/>
    <property type="match status" value="1"/>
</dbReference>
<evidence type="ECO:0000313" key="11">
    <source>
        <dbReference type="Proteomes" id="UP000293671"/>
    </source>
</evidence>
<dbReference type="InterPro" id="IPR050103">
    <property type="entry name" value="Class-III_PLP-dep_AT"/>
</dbReference>
<dbReference type="EMBL" id="SHKP01000004">
    <property type="protein sequence ID" value="RZU02658.1"/>
    <property type="molecule type" value="Genomic_DNA"/>
</dbReference>
<dbReference type="RefSeq" id="WP_130430401.1">
    <property type="nucleotide sequence ID" value="NZ_SHKP01000004.1"/>
</dbReference>
<keyword evidence="6 10" id="KW-0808">Transferase</keyword>
<protein>
    <recommendedName>
        <fullName evidence="4">Diaminobutyrate--2-oxoglutarate transaminase</fullName>
        <ecNumber evidence="3">2.6.1.76</ecNumber>
    </recommendedName>
</protein>
<dbReference type="AlphaFoldDB" id="A0A4Q7W178"/>
<name>A0A4Q7W178_9BURK</name>
<evidence type="ECO:0000256" key="6">
    <source>
        <dbReference type="ARBA" id="ARBA00022679"/>
    </source>
</evidence>
<dbReference type="GO" id="GO:0045303">
    <property type="term" value="F:diaminobutyrate-2-oxoglutarate transaminase activity"/>
    <property type="evidence" value="ECO:0007669"/>
    <property type="project" value="UniProtKB-EC"/>
</dbReference>
<keyword evidence="11" id="KW-1185">Reference proteome</keyword>